<sequence>MEFYRGKHNFSRGILDFMRVSVFYGDYHSIVGPVCISRYFSILEAYPNTHLKKAVH</sequence>
<reference evidence="1 2" key="1">
    <citation type="submission" date="2021-01" db="EMBL/GenBank/DDBJ databases">
        <title>Genomic Encyclopedia of Type Strains, Phase IV (KMG-IV): sequencing the most valuable type-strain genomes for metagenomic binning, comparative biology and taxonomic classification.</title>
        <authorList>
            <person name="Goeker M."/>
        </authorList>
    </citation>
    <scope>NUCLEOTIDE SEQUENCE [LARGE SCALE GENOMIC DNA]</scope>
    <source>
        <strain evidence="1 2">DSM 105482</strain>
    </source>
</reference>
<accession>A0ABS2QCP5</accession>
<comment type="caution">
    <text evidence="1">The sequence shown here is derived from an EMBL/GenBank/DDBJ whole genome shotgun (WGS) entry which is preliminary data.</text>
</comment>
<evidence type="ECO:0000313" key="1">
    <source>
        <dbReference type="EMBL" id="MBM7690909.1"/>
    </source>
</evidence>
<gene>
    <name evidence="1" type="ORF">JOC77_000312</name>
</gene>
<dbReference type="Proteomes" id="UP000823486">
    <property type="component" value="Unassembled WGS sequence"/>
</dbReference>
<protein>
    <submittedName>
        <fullName evidence="1">Uncharacterized protein</fullName>
    </submittedName>
</protein>
<organism evidence="1 2">
    <name type="scientific">Peribacillus deserti</name>
    <dbReference type="NCBI Taxonomy" id="673318"/>
    <lineage>
        <taxon>Bacteria</taxon>
        <taxon>Bacillati</taxon>
        <taxon>Bacillota</taxon>
        <taxon>Bacilli</taxon>
        <taxon>Bacillales</taxon>
        <taxon>Bacillaceae</taxon>
        <taxon>Peribacillus</taxon>
    </lineage>
</organism>
<proteinExistence type="predicted"/>
<keyword evidence="2" id="KW-1185">Reference proteome</keyword>
<evidence type="ECO:0000313" key="2">
    <source>
        <dbReference type="Proteomes" id="UP000823486"/>
    </source>
</evidence>
<dbReference type="EMBL" id="JAFBFI010000001">
    <property type="protein sequence ID" value="MBM7690909.1"/>
    <property type="molecule type" value="Genomic_DNA"/>
</dbReference>
<name>A0ABS2QCP5_9BACI</name>